<feature type="region of interest" description="Disordered" evidence="1">
    <location>
        <begin position="257"/>
        <end position="317"/>
    </location>
</feature>
<dbReference type="Proteomes" id="UP000027238">
    <property type="component" value="Unassembled WGS sequence"/>
</dbReference>
<feature type="region of interest" description="Disordered" evidence="1">
    <location>
        <begin position="154"/>
        <end position="173"/>
    </location>
</feature>
<evidence type="ECO:0000313" key="3">
    <source>
        <dbReference type="Proteomes" id="UP000027238"/>
    </source>
</evidence>
<sequence>MQTRSRSAAKSTLSVEDEARRLQEKRESSVIQVDEFCNEVVRLAQRHKATHTLGDVVALFPAQTQNVLSKLLSGVTTDEIHTRFDGSKSERLYTELKSRALNFPLDKVMDALAQARESRKAGNGGTGVGKLKVWAPSDVKKAVEILQQEDETNPVIGDMPDIESPEGQSVPTVDKDTINAIPGIEEHEGVGHTHREIDPEHPIPERSQELGKLHCPEPHRPLLVHFESNNEEHDDFTHTEEQLPERGRKVHERRTTHFFAKDPESGSLEALLPDTRSSLSPPLSSPPPLHHDESTTAPQAHSSPISISKTSRSPTHLQHRDFQRFHPPQEMEDSETEALMIEASMIEPASPVVSEVEVSMADDSEKSQMAPSTDDFASLSPGEMLTGAAISTCLRLLCQKAVIAPSKGVNNKHS</sequence>
<name>A0A066X4I8_COLSU</name>
<dbReference type="HOGENOM" id="CLU_663940_0_0_1"/>
<proteinExistence type="predicted"/>
<comment type="caution">
    <text evidence="2">The sequence shown here is derived from an EMBL/GenBank/DDBJ whole genome shotgun (WGS) entry which is preliminary data.</text>
</comment>
<evidence type="ECO:0000256" key="1">
    <source>
        <dbReference type="SAM" id="MobiDB-lite"/>
    </source>
</evidence>
<dbReference type="EMBL" id="JMSE01001323">
    <property type="protein sequence ID" value="KDN62589.1"/>
    <property type="molecule type" value="Genomic_DNA"/>
</dbReference>
<accession>A0A066X4I8</accession>
<feature type="compositionally biased region" description="Polar residues" evidence="1">
    <location>
        <begin position="1"/>
        <end position="14"/>
    </location>
</feature>
<feature type="region of interest" description="Disordered" evidence="1">
    <location>
        <begin position="1"/>
        <end position="24"/>
    </location>
</feature>
<dbReference type="OrthoDB" id="10650791at2759"/>
<protein>
    <submittedName>
        <fullName evidence="2">Uncharacterized protein</fullName>
    </submittedName>
</protein>
<organism evidence="2 3">
    <name type="scientific">Colletotrichum sublineola</name>
    <name type="common">Sorghum anthracnose fungus</name>
    <dbReference type="NCBI Taxonomy" id="1173701"/>
    <lineage>
        <taxon>Eukaryota</taxon>
        <taxon>Fungi</taxon>
        <taxon>Dikarya</taxon>
        <taxon>Ascomycota</taxon>
        <taxon>Pezizomycotina</taxon>
        <taxon>Sordariomycetes</taxon>
        <taxon>Hypocreomycetidae</taxon>
        <taxon>Glomerellales</taxon>
        <taxon>Glomerellaceae</taxon>
        <taxon>Colletotrichum</taxon>
        <taxon>Colletotrichum graminicola species complex</taxon>
    </lineage>
</organism>
<reference evidence="3" key="1">
    <citation type="journal article" date="2014" name="Genome Announc.">
        <title>Draft genome sequence of Colletotrichum sublineola, a destructive pathogen of cultivated sorghum.</title>
        <authorList>
            <person name="Baroncelli R."/>
            <person name="Sanz-Martin J.M."/>
            <person name="Rech G.E."/>
            <person name="Sukno S.A."/>
            <person name="Thon M.R."/>
        </authorList>
    </citation>
    <scope>NUCLEOTIDE SEQUENCE [LARGE SCALE GENOMIC DNA]</scope>
    <source>
        <strain evidence="3">TX430BB</strain>
    </source>
</reference>
<gene>
    <name evidence="2" type="ORF">CSUB01_04613</name>
</gene>
<dbReference type="AlphaFoldDB" id="A0A066X4I8"/>
<evidence type="ECO:0000313" key="2">
    <source>
        <dbReference type="EMBL" id="KDN62589.1"/>
    </source>
</evidence>
<keyword evidence="3" id="KW-1185">Reference proteome</keyword>
<feature type="compositionally biased region" description="Low complexity" evidence="1">
    <location>
        <begin position="302"/>
        <end position="315"/>
    </location>
</feature>